<feature type="domain" description="NAD(P)-binding" evidence="1">
    <location>
        <begin position="15"/>
        <end position="164"/>
    </location>
</feature>
<dbReference type="AlphaFoldDB" id="A0A024EC47"/>
<dbReference type="HOGENOM" id="CLU_1347987_0_0_6"/>
<evidence type="ECO:0000259" key="1">
    <source>
        <dbReference type="Pfam" id="PF13460"/>
    </source>
</evidence>
<dbReference type="SUPFAM" id="SSF51735">
    <property type="entry name" value="NAD(P)-binding Rossmann-fold domains"/>
    <property type="match status" value="1"/>
</dbReference>
<reference evidence="2 3" key="1">
    <citation type="journal article" date="2012" name="J. Bacteriol.">
        <title>Genome sequence of cold-adapted Pseudomonas mandelii strain JR-1.</title>
        <authorList>
            <person name="Jang S.H."/>
            <person name="Kim J."/>
            <person name="Kim J."/>
            <person name="Hong S."/>
            <person name="Lee C."/>
        </authorList>
    </citation>
    <scope>NUCLEOTIDE SEQUENCE [LARGE SCALE GENOMIC DNA]</scope>
    <source>
        <strain evidence="2 3">JR-1</strain>
    </source>
</reference>
<dbReference type="PANTHER" id="PTHR43355">
    <property type="entry name" value="FLAVIN REDUCTASE (NADPH)"/>
    <property type="match status" value="1"/>
</dbReference>
<dbReference type="Pfam" id="PF13460">
    <property type="entry name" value="NAD_binding_10"/>
    <property type="match status" value="1"/>
</dbReference>
<gene>
    <name evidence="2" type="ORF">OU5_3420</name>
</gene>
<dbReference type="InterPro" id="IPR036291">
    <property type="entry name" value="NAD(P)-bd_dom_sf"/>
</dbReference>
<accession>A0A024EC47</accession>
<dbReference type="OrthoDB" id="7015609at2"/>
<dbReference type="Proteomes" id="UP000026913">
    <property type="component" value="Chromosome"/>
</dbReference>
<sequence>MKNAETPVVKVVLYGAMSSLGSALMAEMLRRQHEVIAILDDLTALPPRPGLRTKTGDLFEAERVKQSVAGSSVVICLLDAPGLPFNSETVEKTIVPGPVEQVLAVDALIEGMQAAGIARLFLVGDFAELDDTEAEALDPLQRHAAEEILDALQSSALHWTLVNAPRGVPGLTIEHFSHVSSSLEPGLAEPLERLNRVAVGIADELRLNLHVREHVNFVSTDPTRR</sequence>
<dbReference type="EMBL" id="CP005960">
    <property type="protein sequence ID" value="AHZ70499.1"/>
    <property type="molecule type" value="Genomic_DNA"/>
</dbReference>
<proteinExistence type="predicted"/>
<dbReference type="GO" id="GO:0016646">
    <property type="term" value="F:oxidoreductase activity, acting on the CH-NH group of donors, NAD or NADP as acceptor"/>
    <property type="evidence" value="ECO:0007669"/>
    <property type="project" value="TreeGrafter"/>
</dbReference>
<name>A0A024EC47_9PSED</name>
<evidence type="ECO:0000313" key="3">
    <source>
        <dbReference type="Proteomes" id="UP000026913"/>
    </source>
</evidence>
<evidence type="ECO:0000313" key="2">
    <source>
        <dbReference type="EMBL" id="AHZ70499.1"/>
    </source>
</evidence>
<dbReference type="InterPro" id="IPR051606">
    <property type="entry name" value="Polyketide_Oxido-like"/>
</dbReference>
<dbReference type="InterPro" id="IPR016040">
    <property type="entry name" value="NAD(P)-bd_dom"/>
</dbReference>
<organism evidence="2 3">
    <name type="scientific">Pseudomonas mandelii JR-1</name>
    <dbReference type="NCBI Taxonomy" id="1147786"/>
    <lineage>
        <taxon>Bacteria</taxon>
        <taxon>Pseudomonadati</taxon>
        <taxon>Pseudomonadota</taxon>
        <taxon>Gammaproteobacteria</taxon>
        <taxon>Pseudomonadales</taxon>
        <taxon>Pseudomonadaceae</taxon>
        <taxon>Pseudomonas</taxon>
    </lineage>
</organism>
<dbReference type="Gene3D" id="3.40.50.720">
    <property type="entry name" value="NAD(P)-binding Rossmann-like Domain"/>
    <property type="match status" value="1"/>
</dbReference>
<dbReference type="RefSeq" id="WP_010465542.1">
    <property type="nucleotide sequence ID" value="NZ_CP005960.1"/>
</dbReference>
<dbReference type="GeneID" id="46429065"/>
<dbReference type="KEGG" id="pman:OU5_3420"/>
<protein>
    <recommendedName>
        <fullName evidence="1">NAD(P)-binding domain-containing protein</fullName>
    </recommendedName>
</protein>
<dbReference type="PANTHER" id="PTHR43355:SF2">
    <property type="entry name" value="FLAVIN REDUCTASE (NADPH)"/>
    <property type="match status" value="1"/>
</dbReference>